<dbReference type="Proteomes" id="UP001199469">
    <property type="component" value="Unassembled WGS sequence"/>
</dbReference>
<dbReference type="RefSeq" id="WP_230738611.1">
    <property type="nucleotide sequence ID" value="NZ_JAJNDB010000006.1"/>
</dbReference>
<reference evidence="3 4" key="1">
    <citation type="submission" date="2021-11" db="EMBL/GenBank/DDBJ databases">
        <title>Draft genome sequence of Actinomycetospora sp. SF1 isolated from the rhizosphere soil.</title>
        <authorList>
            <person name="Duangmal K."/>
            <person name="Chantavorakit T."/>
        </authorList>
    </citation>
    <scope>NUCLEOTIDE SEQUENCE [LARGE SCALE GENOMIC DNA]</scope>
    <source>
        <strain evidence="3 4">TBRC 5722</strain>
    </source>
</reference>
<gene>
    <name evidence="3" type="ORF">LQ327_25525</name>
</gene>
<feature type="transmembrane region" description="Helical" evidence="2">
    <location>
        <begin position="137"/>
        <end position="154"/>
    </location>
</feature>
<keyword evidence="4" id="KW-1185">Reference proteome</keyword>
<feature type="compositionally biased region" description="Pro residues" evidence="1">
    <location>
        <begin position="62"/>
        <end position="77"/>
    </location>
</feature>
<evidence type="ECO:0000313" key="3">
    <source>
        <dbReference type="EMBL" id="MCD2196735.1"/>
    </source>
</evidence>
<name>A0ABS8PEN6_9PSEU</name>
<evidence type="ECO:0000256" key="1">
    <source>
        <dbReference type="SAM" id="MobiDB-lite"/>
    </source>
</evidence>
<proteinExistence type="predicted"/>
<evidence type="ECO:0000313" key="4">
    <source>
        <dbReference type="Proteomes" id="UP001199469"/>
    </source>
</evidence>
<dbReference type="EMBL" id="JAJNDB010000006">
    <property type="protein sequence ID" value="MCD2196735.1"/>
    <property type="molecule type" value="Genomic_DNA"/>
</dbReference>
<sequence length="183" mass="18363">MGQETETAGGATAGGRPGPAGPVAPMTPPGGHRPPTGGFPAGPRSPYAQHPYGGPAQYPAARPYPGPYVPGPRPTPTGPHGAVNAGPYSWDPANDVDDPRRPGNAAAASSVILGLLALLISFRPLAFGSMVMAWDTYVALGVAVVALVVGGVALRTPVRRPVAVVGMTLSVLALLVVAVLPTI</sequence>
<protein>
    <submittedName>
        <fullName evidence="3">Uncharacterized protein</fullName>
    </submittedName>
</protein>
<comment type="caution">
    <text evidence="3">The sequence shown here is derived from an EMBL/GenBank/DDBJ whole genome shotgun (WGS) entry which is preliminary data.</text>
</comment>
<accession>A0ABS8PEN6</accession>
<evidence type="ECO:0000256" key="2">
    <source>
        <dbReference type="SAM" id="Phobius"/>
    </source>
</evidence>
<feature type="transmembrane region" description="Helical" evidence="2">
    <location>
        <begin position="161"/>
        <end position="180"/>
    </location>
</feature>
<keyword evidence="2" id="KW-1133">Transmembrane helix</keyword>
<organism evidence="3 4">
    <name type="scientific">Actinomycetospora endophytica</name>
    <dbReference type="NCBI Taxonomy" id="2291215"/>
    <lineage>
        <taxon>Bacteria</taxon>
        <taxon>Bacillati</taxon>
        <taxon>Actinomycetota</taxon>
        <taxon>Actinomycetes</taxon>
        <taxon>Pseudonocardiales</taxon>
        <taxon>Pseudonocardiaceae</taxon>
        <taxon>Actinomycetospora</taxon>
    </lineage>
</organism>
<keyword evidence="2" id="KW-0472">Membrane</keyword>
<feature type="transmembrane region" description="Helical" evidence="2">
    <location>
        <begin position="105"/>
        <end position="125"/>
    </location>
</feature>
<feature type="compositionally biased region" description="Pro residues" evidence="1">
    <location>
        <begin position="19"/>
        <end position="32"/>
    </location>
</feature>
<feature type="region of interest" description="Disordered" evidence="1">
    <location>
        <begin position="1"/>
        <end position="103"/>
    </location>
</feature>
<keyword evidence="2" id="KW-0812">Transmembrane</keyword>
<feature type="compositionally biased region" description="Low complexity" evidence="1">
    <location>
        <begin position="50"/>
        <end position="61"/>
    </location>
</feature>